<protein>
    <submittedName>
        <fullName evidence="2">Uncharacterized protein</fullName>
    </submittedName>
</protein>
<evidence type="ECO:0000313" key="2">
    <source>
        <dbReference type="EMBL" id="KAK7733314.1"/>
    </source>
</evidence>
<organism evidence="2 3">
    <name type="scientific">Cytospora paraplurivora</name>
    <dbReference type="NCBI Taxonomy" id="2898453"/>
    <lineage>
        <taxon>Eukaryota</taxon>
        <taxon>Fungi</taxon>
        <taxon>Dikarya</taxon>
        <taxon>Ascomycota</taxon>
        <taxon>Pezizomycotina</taxon>
        <taxon>Sordariomycetes</taxon>
        <taxon>Sordariomycetidae</taxon>
        <taxon>Diaporthales</taxon>
        <taxon>Cytosporaceae</taxon>
        <taxon>Cytospora</taxon>
    </lineage>
</organism>
<feature type="chain" id="PRO_5043000227" evidence="1">
    <location>
        <begin position="26"/>
        <end position="205"/>
    </location>
</feature>
<accession>A0AAN9U0V4</accession>
<sequence length="205" mass="21330">MTQQSSTITTLLILLSSLSLTTSSALNPRQSLTPPAACDVIPTWEVTSFSWHNTSDNLDCANESDVPYVCFNSTSSGLVACDGNLGACDECGVYGCSTGLPLQPAGYGPPDNVSISIPSVSGYGGCFESNPQLVHRDGDSNEAISTGHIDFAPISSWDCTNGSTITASGSVDFEITCSWDAGNNATCVIPANETVVIPVLSYTID</sequence>
<evidence type="ECO:0000313" key="3">
    <source>
        <dbReference type="Proteomes" id="UP001320245"/>
    </source>
</evidence>
<gene>
    <name evidence="2" type="ORF">SLS53_008211</name>
</gene>
<evidence type="ECO:0000256" key="1">
    <source>
        <dbReference type="SAM" id="SignalP"/>
    </source>
</evidence>
<dbReference type="EMBL" id="JAJSPL020000047">
    <property type="protein sequence ID" value="KAK7733314.1"/>
    <property type="molecule type" value="Genomic_DNA"/>
</dbReference>
<name>A0AAN9U0V4_9PEZI</name>
<comment type="caution">
    <text evidence="2">The sequence shown here is derived from an EMBL/GenBank/DDBJ whole genome shotgun (WGS) entry which is preliminary data.</text>
</comment>
<reference evidence="2 3" key="1">
    <citation type="journal article" date="2023" name="PLoS ONE">
        <title>Cytospora paraplurivora sp. nov. isolated from orchards with fruit tree decline syndrome in Ontario, Canada.</title>
        <authorList>
            <person name="Ilyukhin E."/>
            <person name="Nguyen H.D.T."/>
            <person name="Castle A.J."/>
            <person name="Ellouze W."/>
        </authorList>
    </citation>
    <scope>NUCLEOTIDE SEQUENCE [LARGE SCALE GENOMIC DNA]</scope>
    <source>
        <strain evidence="2 3">FDS-564</strain>
    </source>
</reference>
<feature type="signal peptide" evidence="1">
    <location>
        <begin position="1"/>
        <end position="25"/>
    </location>
</feature>
<dbReference type="Proteomes" id="UP001320245">
    <property type="component" value="Unassembled WGS sequence"/>
</dbReference>
<proteinExistence type="predicted"/>
<keyword evidence="1" id="KW-0732">Signal</keyword>
<keyword evidence="3" id="KW-1185">Reference proteome</keyword>
<dbReference type="AlphaFoldDB" id="A0AAN9U0V4"/>